<accession>A0A3N7HP18</accession>
<keyword evidence="4" id="KW-0804">Transcription</keyword>
<evidence type="ECO:0000313" key="6">
    <source>
        <dbReference type="EMBL" id="RQP23870.1"/>
    </source>
</evidence>
<dbReference type="NCBIfam" id="TIGR02999">
    <property type="entry name" value="Sig-70_X6"/>
    <property type="match status" value="1"/>
</dbReference>
<keyword evidence="3" id="KW-0731">Sigma factor</keyword>
<dbReference type="InterPro" id="IPR013324">
    <property type="entry name" value="RNA_pol_sigma_r3/r4-like"/>
</dbReference>
<dbReference type="InterPro" id="IPR053812">
    <property type="entry name" value="HTH_Sigma70_ECF-like"/>
</dbReference>
<dbReference type="CDD" id="cd06171">
    <property type="entry name" value="Sigma70_r4"/>
    <property type="match status" value="1"/>
</dbReference>
<dbReference type="NCBIfam" id="TIGR02937">
    <property type="entry name" value="sigma70-ECF"/>
    <property type="match status" value="1"/>
</dbReference>
<dbReference type="Gene3D" id="1.10.1740.10">
    <property type="match status" value="1"/>
</dbReference>
<dbReference type="GO" id="GO:0016987">
    <property type="term" value="F:sigma factor activity"/>
    <property type="evidence" value="ECO:0007669"/>
    <property type="project" value="UniProtKB-KW"/>
</dbReference>
<evidence type="ECO:0000256" key="1">
    <source>
        <dbReference type="ARBA" id="ARBA00010641"/>
    </source>
</evidence>
<comment type="similarity">
    <text evidence="1">Belongs to the sigma-70 factor family. ECF subfamily.</text>
</comment>
<protein>
    <submittedName>
        <fullName evidence="6">Sigma-70 family RNA polymerase sigma factor</fullName>
    </submittedName>
</protein>
<dbReference type="Pfam" id="PF07638">
    <property type="entry name" value="Sigma70_ECF"/>
    <property type="match status" value="1"/>
</dbReference>
<dbReference type="Proteomes" id="UP000267464">
    <property type="component" value="Unassembled WGS sequence"/>
</dbReference>
<comment type="caution">
    <text evidence="6">The sequence shown here is derived from an EMBL/GenBank/DDBJ whole genome shotgun (WGS) entry which is preliminary data.</text>
</comment>
<dbReference type="SUPFAM" id="SSF88659">
    <property type="entry name" value="Sigma3 and sigma4 domains of RNA polymerase sigma factors"/>
    <property type="match status" value="1"/>
</dbReference>
<dbReference type="Gene3D" id="1.10.10.10">
    <property type="entry name" value="Winged helix-like DNA-binding domain superfamily/Winged helix DNA-binding domain"/>
    <property type="match status" value="1"/>
</dbReference>
<keyword evidence="2" id="KW-0805">Transcription regulation</keyword>
<dbReference type="SUPFAM" id="SSF88946">
    <property type="entry name" value="Sigma2 domain of RNA polymerase sigma factors"/>
    <property type="match status" value="1"/>
</dbReference>
<dbReference type="InterPro" id="IPR013325">
    <property type="entry name" value="RNA_pol_sigma_r2"/>
</dbReference>
<evidence type="ECO:0000256" key="4">
    <source>
        <dbReference type="ARBA" id="ARBA00023163"/>
    </source>
</evidence>
<keyword evidence="7" id="KW-1185">Reference proteome</keyword>
<gene>
    <name evidence="6" type="ORF">DZC73_17305</name>
</gene>
<dbReference type="InterPro" id="IPR011517">
    <property type="entry name" value="RNA_pol_sigma70_ECF-like"/>
</dbReference>
<name>A0A3N7HP18_9BURK</name>
<dbReference type="PANTHER" id="PTHR43133:SF39">
    <property type="entry name" value="SIMILAR TO RNA POLYMERASE SIGMA-E FACTOR"/>
    <property type="match status" value="1"/>
</dbReference>
<dbReference type="AlphaFoldDB" id="A0A3N7HP18"/>
<reference evidence="6 7" key="1">
    <citation type="submission" date="2018-08" db="EMBL/GenBank/DDBJ databases">
        <authorList>
            <person name="Khan S.A."/>
            <person name="Jeon C.O."/>
            <person name="Chun B.H."/>
            <person name="Jeong S.E."/>
        </authorList>
    </citation>
    <scope>NUCLEOTIDE SEQUENCE [LARGE SCALE GENOMIC DNA]</scope>
    <source>
        <strain evidence="6 7">S-16</strain>
    </source>
</reference>
<evidence type="ECO:0000313" key="7">
    <source>
        <dbReference type="Proteomes" id="UP000267464"/>
    </source>
</evidence>
<sequence length="200" mass="22483">MPLDTPPELPPITLLLRRATEGDRAALDKVFESLYPDLRRVARARLHSQGRADSMNTTMLVHESFVRLVNASGLRLEDRHHFFAYAAKTMRNVIIDAAREHQAERRGGGAEHLTLGGEDSLQVPDTSASDELIRVNDALLELETLDPELVQVVEMRYFGGYSEQEIADFQGVTERTVRRRWDKARAWLYVALGGSGQMPG</sequence>
<dbReference type="OrthoDB" id="278371at2"/>
<reference evidence="6 7" key="2">
    <citation type="submission" date="2018-12" db="EMBL/GenBank/DDBJ databases">
        <title>Rhizobacter gummiphilus sp. nov., a rubber-degrading bacterium isolated from the soil of a botanical garden in Japan.</title>
        <authorList>
            <person name="Shunsuke S.S."/>
        </authorList>
    </citation>
    <scope>NUCLEOTIDE SEQUENCE [LARGE SCALE GENOMIC DNA]</scope>
    <source>
        <strain evidence="6 7">S-16</strain>
    </source>
</reference>
<dbReference type="GO" id="GO:0006352">
    <property type="term" value="P:DNA-templated transcription initiation"/>
    <property type="evidence" value="ECO:0007669"/>
    <property type="project" value="InterPro"/>
</dbReference>
<dbReference type="InterPro" id="IPR014284">
    <property type="entry name" value="RNA_pol_sigma-70_dom"/>
</dbReference>
<dbReference type="InterPro" id="IPR039425">
    <property type="entry name" value="RNA_pol_sigma-70-like"/>
</dbReference>
<dbReference type="RefSeq" id="WP_124541602.1">
    <property type="nucleotide sequence ID" value="NZ_QUSW01000004.1"/>
</dbReference>
<evidence type="ECO:0000256" key="3">
    <source>
        <dbReference type="ARBA" id="ARBA00023082"/>
    </source>
</evidence>
<organism evidence="6 7">
    <name type="scientific">Piscinibacter terrae</name>
    <dbReference type="NCBI Taxonomy" id="2496871"/>
    <lineage>
        <taxon>Bacteria</taxon>
        <taxon>Pseudomonadati</taxon>
        <taxon>Pseudomonadota</taxon>
        <taxon>Betaproteobacteria</taxon>
        <taxon>Burkholderiales</taxon>
        <taxon>Sphaerotilaceae</taxon>
        <taxon>Piscinibacter</taxon>
    </lineage>
</organism>
<dbReference type="EMBL" id="QUSW01000004">
    <property type="protein sequence ID" value="RQP23870.1"/>
    <property type="molecule type" value="Genomic_DNA"/>
</dbReference>
<dbReference type="PANTHER" id="PTHR43133">
    <property type="entry name" value="RNA POLYMERASE ECF-TYPE SIGMA FACTO"/>
    <property type="match status" value="1"/>
</dbReference>
<evidence type="ECO:0000259" key="5">
    <source>
        <dbReference type="Pfam" id="PF07638"/>
    </source>
</evidence>
<evidence type="ECO:0000256" key="2">
    <source>
        <dbReference type="ARBA" id="ARBA00023015"/>
    </source>
</evidence>
<feature type="domain" description="RNA polymerase sigma-70 ECF-like HTH" evidence="5">
    <location>
        <begin position="12"/>
        <end position="191"/>
    </location>
</feature>
<proteinExistence type="inferred from homology"/>
<dbReference type="InterPro" id="IPR036388">
    <property type="entry name" value="WH-like_DNA-bd_sf"/>
</dbReference>